<dbReference type="RefSeq" id="WP_176759902.1">
    <property type="nucleotide sequence ID" value="NZ_FMYV01000011.1"/>
</dbReference>
<accession>A0A1G6Q8Y0</accession>
<organism evidence="1 2">
    <name type="scientific">Geotoga petraea</name>
    <dbReference type="NCBI Taxonomy" id="28234"/>
    <lineage>
        <taxon>Bacteria</taxon>
        <taxon>Thermotogati</taxon>
        <taxon>Thermotogota</taxon>
        <taxon>Thermotogae</taxon>
        <taxon>Petrotogales</taxon>
        <taxon>Petrotogaceae</taxon>
        <taxon>Geotoga</taxon>
    </lineage>
</organism>
<dbReference type="Proteomes" id="UP000199322">
    <property type="component" value="Unassembled WGS sequence"/>
</dbReference>
<sequence length="54" mass="6520">MNFSYNLQGSLYDKNIEKIINNIPKEIIGEFYKDFLKELIVNRRDRLIEVIDDE</sequence>
<dbReference type="AlphaFoldDB" id="A0A1G6Q8Y0"/>
<reference evidence="1 2" key="1">
    <citation type="submission" date="2016-10" db="EMBL/GenBank/DDBJ databases">
        <authorList>
            <person name="de Groot N.N."/>
        </authorList>
    </citation>
    <scope>NUCLEOTIDE SEQUENCE [LARGE SCALE GENOMIC DNA]</scope>
    <source>
        <strain evidence="1 2">WG14</strain>
    </source>
</reference>
<gene>
    <name evidence="1" type="ORF">SAMN04488588_2010</name>
</gene>
<name>A0A1G6Q8Y0_9BACT</name>
<evidence type="ECO:0000313" key="2">
    <source>
        <dbReference type="Proteomes" id="UP000199322"/>
    </source>
</evidence>
<dbReference type="EMBL" id="FMYV01000011">
    <property type="protein sequence ID" value="SDC88768.1"/>
    <property type="molecule type" value="Genomic_DNA"/>
</dbReference>
<keyword evidence="2" id="KW-1185">Reference proteome</keyword>
<dbReference type="STRING" id="28234.SAMN04488588_2010"/>
<proteinExistence type="predicted"/>
<protein>
    <submittedName>
        <fullName evidence="1">Uncharacterized protein</fullName>
    </submittedName>
</protein>
<evidence type="ECO:0000313" key="1">
    <source>
        <dbReference type="EMBL" id="SDC88768.1"/>
    </source>
</evidence>